<feature type="region of interest" description="Disordered" evidence="1">
    <location>
        <begin position="464"/>
        <end position="488"/>
    </location>
</feature>
<dbReference type="SUPFAM" id="SSF47473">
    <property type="entry name" value="EF-hand"/>
    <property type="match status" value="3"/>
</dbReference>
<feature type="region of interest" description="Disordered" evidence="1">
    <location>
        <begin position="509"/>
        <end position="550"/>
    </location>
</feature>
<dbReference type="Gene3D" id="2.30.29.30">
    <property type="entry name" value="Pleckstrin-homology domain (PH domain)/Phosphotyrosine-binding domain (PTB)"/>
    <property type="match status" value="1"/>
</dbReference>
<keyword evidence="5" id="KW-1185">Reference proteome</keyword>
<name>A0AA35TEW3_GEOBA</name>
<dbReference type="InterPro" id="IPR002048">
    <property type="entry name" value="EF_hand_dom"/>
</dbReference>
<feature type="region of interest" description="Disordered" evidence="1">
    <location>
        <begin position="345"/>
        <end position="391"/>
    </location>
</feature>
<reference evidence="4" key="1">
    <citation type="submission" date="2023-03" db="EMBL/GenBank/DDBJ databases">
        <authorList>
            <person name="Steffen K."/>
            <person name="Cardenas P."/>
        </authorList>
    </citation>
    <scope>NUCLEOTIDE SEQUENCE</scope>
</reference>
<feature type="region of interest" description="Disordered" evidence="1">
    <location>
        <begin position="1372"/>
        <end position="1398"/>
    </location>
</feature>
<feature type="compositionally biased region" description="Polar residues" evidence="1">
    <location>
        <begin position="691"/>
        <end position="700"/>
    </location>
</feature>
<dbReference type="PANTHER" id="PTHR20875">
    <property type="entry name" value="EF-HAND CALCIUM-BINDING DOMAIN-CONTAINING PROTEIN 6-RELATED"/>
    <property type="match status" value="1"/>
</dbReference>
<dbReference type="InterPro" id="IPR011992">
    <property type="entry name" value="EF-hand-dom_pair"/>
</dbReference>
<organism evidence="4 5">
    <name type="scientific">Geodia barretti</name>
    <name type="common">Barrett's horny sponge</name>
    <dbReference type="NCBI Taxonomy" id="519541"/>
    <lineage>
        <taxon>Eukaryota</taxon>
        <taxon>Metazoa</taxon>
        <taxon>Porifera</taxon>
        <taxon>Demospongiae</taxon>
        <taxon>Heteroscleromorpha</taxon>
        <taxon>Tetractinellida</taxon>
        <taxon>Astrophorina</taxon>
        <taxon>Geodiidae</taxon>
        <taxon>Geodia</taxon>
    </lineage>
</organism>
<feature type="domain" description="PH" evidence="2">
    <location>
        <begin position="17"/>
        <end position="122"/>
    </location>
</feature>
<evidence type="ECO:0000256" key="1">
    <source>
        <dbReference type="SAM" id="MobiDB-lite"/>
    </source>
</evidence>
<dbReference type="InterPro" id="IPR011993">
    <property type="entry name" value="PH-like_dom_sf"/>
</dbReference>
<protein>
    <submittedName>
        <fullName evidence="4">GRB2-associated-binding protein 2</fullName>
    </submittedName>
</protein>
<evidence type="ECO:0000259" key="2">
    <source>
        <dbReference type="PROSITE" id="PS50003"/>
    </source>
</evidence>
<feature type="region of interest" description="Disordered" evidence="1">
    <location>
        <begin position="206"/>
        <end position="226"/>
    </location>
</feature>
<feature type="compositionally biased region" description="Polar residues" evidence="1">
    <location>
        <begin position="768"/>
        <end position="811"/>
    </location>
</feature>
<dbReference type="PROSITE" id="PS50003">
    <property type="entry name" value="PH_DOMAIN"/>
    <property type="match status" value="1"/>
</dbReference>
<dbReference type="PANTHER" id="PTHR20875:SF0">
    <property type="entry name" value="GH12158P"/>
    <property type="match status" value="1"/>
</dbReference>
<dbReference type="GO" id="GO:0005509">
    <property type="term" value="F:calcium ion binding"/>
    <property type="evidence" value="ECO:0007669"/>
    <property type="project" value="InterPro"/>
</dbReference>
<dbReference type="PROSITE" id="PS50222">
    <property type="entry name" value="EF_HAND_2"/>
    <property type="match status" value="1"/>
</dbReference>
<accession>A0AA35TEW3</accession>
<dbReference type="Pfam" id="PF00169">
    <property type="entry name" value="PH"/>
    <property type="match status" value="1"/>
</dbReference>
<dbReference type="EMBL" id="CASHTH010003580">
    <property type="protein sequence ID" value="CAI8046682.1"/>
    <property type="molecule type" value="Genomic_DNA"/>
</dbReference>
<proteinExistence type="predicted"/>
<dbReference type="InterPro" id="IPR052603">
    <property type="entry name" value="EFCB6"/>
</dbReference>
<evidence type="ECO:0000313" key="5">
    <source>
        <dbReference type="Proteomes" id="UP001174909"/>
    </source>
</evidence>
<dbReference type="InterPro" id="IPR001849">
    <property type="entry name" value="PH_domain"/>
</dbReference>
<dbReference type="Gene3D" id="1.10.238.10">
    <property type="entry name" value="EF-hand"/>
    <property type="match status" value="6"/>
</dbReference>
<sequence length="1836" mass="205130">MSGSSSALVTISPESQVIVFSGNLLKAPPLNRRGRKKWHERYFLLRANKTIEIHKSRRAAEAQKTPRRVIDLRECISLELGLEYKNLQHILSLGTFKRTFFLGAPSDALMLQWGNVLEKVKGAVSGETIEVLDIGLRNTRNYNAVHRVKPSEPSRSLSSAPTSPRKIWGRLYQRGASKSSYAISHMGKDTQNGAYGNRGSGNVGYTSYYTSPNNRSSSLSNQEAYSPNHTQQVLAYGHPKMADTSVETVDLRERAGRLSRASSNTSSSGPSPMHPPLSGAKIPPPNIMLGRWRGPSNEGSPKHGEDVELCEEEDGQGWRRLNGGEHGARGDAMLHRSEAFRSLGSKQATNGDMGGVWRGRRRSEDSMSHRRVQNDGSGSPLPSIPLKQSRHYRKIELQAEKPLFGMREDDEGSSDEEIDSVVSETTGRNNTGVVPVTAFPGKPYHMLGKDHYNQTPLSVPARLEPHGRRRNYSGPPISGRRSGGYGYPSGRNRDRLEFGGRGYFGGSGGNGWVGSESRHGNTSPFDDDGTELPPRPNFMNRPRPQAREVSTHKFYSLESLQRSLQEEKANNYCQVTVGARNDDSVSDITSSRTGISNAKLENILGRSSTSSLDYDLHLPSPNASSLCEEEEDKGDICLSPPLSPLLDEPTALFYLPARGSESYLYRSSGSMRSPVDDILAPPLSFEEIHATPQSSVLNETISEEGEPPTSEAGRELQRSKSSTAASDRHSTESGYTSGQGQSPGVNDRRNLSTVEEFIPASKCETSETHPQGPNVENESNSGESTQDVLSDSSVSSIRNSQSGYSIHNSQTSHASTDSIRCYVPLLFQKRGKAQAEGSSSLFIVVCLVENSETLIKELLSQKVGGGYQAVECEGEVGRNVVNAGDDFTVETALEDLEFGFSITTSKQKDVYINRAKVREFQFQIDNLFGCFGKPFSCDVEIRHADQLTVLPIEIEATAVLAQSPLQPSIGSQVEERLRRSSQTGRIRFSEFFKDYDPLKSGVITKMQFCRCLDQHLSLRLSEADYDFLVGKYGNRAKGTVNYRAFCKAMENAFDPTILDGKPEKQIETFQMSAMPAAPQNLPTGTFEITNKLLENATSTTSFPGPPDVTSAEVDTLAHRYFDPTTGLYNYLQFHNDILTIGAGGTTATVTLTPQLPSIPKARVCNLDEIFGRIRDAVYKNGIRTTEFFRDHDKLRSGVITENQFICGLSLCCGRTAHLSRDDIQAVVNHHRNPDGRVRYKDFCDLMENAYNEPDLERKPTTTVYRPLRGHLSRRLHVLASEEDERRVQGILARLKVEVSRRRLLLYPYFRDFDRGKGYTRGVTKPQFERLLGFLSLSLTPDELKLVVRKFEDQAGGDVNYPAFIQAIDEEYTGQTKQTEPEEPSAAVGSSATPSPEPVDLPLLLSRLRDYVRVNRIRGSEFFQDSDPLRSGSIAASRFRQGLSSLGQPSLTDGQFSGLCSRYADPKHKGNVLWKKFISDIEQVPTDEVPLPHPGAVDFSTTIGEGEGEVLEKALHRMSERVQQRRVLTKPCFQDFDKHHNGYVTCSQFRQCLSYLGLTGSDQEIQHMEKRYGDSKGVNYLQFLEHLQPTERLEDKYQTRMAQLSTRHTLTTSGAAVVVKVDAESVLEKIKTKVMKERVRVLEFMRDYDKLRSGRIPATSFRRALDLCGFSLGQEEVTALEKMYQSPKDPSQVEYMRFSDEIESVFTRKDLEKTPTAEVVQFVPPVGVNMYVLSPEEEQTLQKTMHRLAERVRVRRIQIFPLFEDYDRVHIGSVTRSQFHRVLSELEMGGLVNAMEFQILYRKFDVRVGGRNDVNYISFCQMIDDYAQTRWTDPALK</sequence>
<feature type="compositionally biased region" description="Low complexity" evidence="1">
    <location>
        <begin position="259"/>
        <end position="271"/>
    </location>
</feature>
<dbReference type="Proteomes" id="UP001174909">
    <property type="component" value="Unassembled WGS sequence"/>
</dbReference>
<evidence type="ECO:0000259" key="3">
    <source>
        <dbReference type="PROSITE" id="PS50222"/>
    </source>
</evidence>
<comment type="caution">
    <text evidence="4">The sequence shown here is derived from an EMBL/GenBank/DDBJ whole genome shotgun (WGS) entry which is preliminary data.</text>
</comment>
<feature type="region of interest" description="Disordered" evidence="1">
    <location>
        <begin position="255"/>
        <end position="285"/>
    </location>
</feature>
<feature type="domain" description="EF-hand" evidence="3">
    <location>
        <begin position="1531"/>
        <end position="1558"/>
    </location>
</feature>
<evidence type="ECO:0000313" key="4">
    <source>
        <dbReference type="EMBL" id="CAI8046682.1"/>
    </source>
</evidence>
<gene>
    <name evidence="4" type="ORF">GBAR_LOCUS25810</name>
</gene>
<feature type="region of interest" description="Disordered" evidence="1">
    <location>
        <begin position="691"/>
        <end position="811"/>
    </location>
</feature>
<feature type="compositionally biased region" description="Polar residues" evidence="1">
    <location>
        <begin position="732"/>
        <end position="744"/>
    </location>
</feature>
<dbReference type="SUPFAM" id="SSF50729">
    <property type="entry name" value="PH domain-like"/>
    <property type="match status" value="1"/>
</dbReference>
<dbReference type="SMART" id="SM00233">
    <property type="entry name" value="PH"/>
    <property type="match status" value="1"/>
</dbReference>